<dbReference type="InterPro" id="IPR052163">
    <property type="entry name" value="DGC-Regulatory_Protein"/>
</dbReference>
<dbReference type="CDD" id="cd01949">
    <property type="entry name" value="GGDEF"/>
    <property type="match status" value="1"/>
</dbReference>
<dbReference type="InterPro" id="IPR000160">
    <property type="entry name" value="GGDEF_dom"/>
</dbReference>
<dbReference type="SMART" id="SM00267">
    <property type="entry name" value="GGDEF"/>
    <property type="match status" value="1"/>
</dbReference>
<evidence type="ECO:0000313" key="3">
    <source>
        <dbReference type="EMBL" id="ACO47889.1"/>
    </source>
</evidence>
<feature type="transmembrane region" description="Helical" evidence="1">
    <location>
        <begin position="169"/>
        <end position="188"/>
    </location>
</feature>
<dbReference type="InterPro" id="IPR043128">
    <property type="entry name" value="Rev_trsase/Diguanyl_cyclase"/>
</dbReference>
<dbReference type="PANTHER" id="PTHR46663">
    <property type="entry name" value="DIGUANYLATE CYCLASE DGCT-RELATED"/>
    <property type="match status" value="1"/>
</dbReference>
<protein>
    <submittedName>
        <fullName evidence="3">Putative diguanylate-cyclase putative membrane protein</fullName>
    </submittedName>
</protein>
<sequence length="378" mass="41371">MDTQNSTLNAKASPLISADLYRTVSITLPIVAFAFLIAIVSDVRSGQENPFDRVAHPLMFTALLALETVLLLMPRSYPYVTGAMLLGSSVFFLSKLVALLFFPSPGLNVLAEFTESFFWIPGIYLLAFFTTRLDRARLTGRLFVLLLVAISAGYGIIKSPDSDPSVLNALVQLNLANCTLFVLSGIVYRFANQHVRTVAHAQNLEHLVYVDALTGLPNRRQLERTLEEATHISNTTGFSLLSIDLDGFKSINDTLGHEGGDLVLREVASRLRDACRARDVVVRVSGDEFAAVLLDSREPEARLVAMRFLESLEQPLIIAGHPVQISASVGVSMFPEDGMDAPTLLRHADRAMYHVKQNGKQAVHFFASTGVASGSHND</sequence>
<accession>C1D3A0</accession>
<organism evidence="3 4">
    <name type="scientific">Deinococcus deserti (strain DSM 17065 / CIP 109153 / LMG 22923 / VCD115)</name>
    <dbReference type="NCBI Taxonomy" id="546414"/>
    <lineage>
        <taxon>Bacteria</taxon>
        <taxon>Thermotogati</taxon>
        <taxon>Deinococcota</taxon>
        <taxon>Deinococci</taxon>
        <taxon>Deinococcales</taxon>
        <taxon>Deinococcaceae</taxon>
        <taxon>Deinococcus</taxon>
    </lineage>
</organism>
<dbReference type="Gene3D" id="3.30.70.270">
    <property type="match status" value="1"/>
</dbReference>
<feature type="transmembrane region" description="Helical" evidence="1">
    <location>
        <begin position="138"/>
        <end position="157"/>
    </location>
</feature>
<dbReference type="HOGENOM" id="CLU_000445_11_1_0"/>
<evidence type="ECO:0000313" key="4">
    <source>
        <dbReference type="Proteomes" id="UP000002208"/>
    </source>
</evidence>
<name>C1D3A0_DEIDV</name>
<feature type="transmembrane region" description="Helical" evidence="1">
    <location>
        <begin position="53"/>
        <end position="72"/>
    </location>
</feature>
<dbReference type="Proteomes" id="UP000002208">
    <property type="component" value="Plasmid 2"/>
</dbReference>
<feature type="transmembrane region" description="Helical" evidence="1">
    <location>
        <begin position="20"/>
        <end position="41"/>
    </location>
</feature>
<dbReference type="Pfam" id="PF00990">
    <property type="entry name" value="GGDEF"/>
    <property type="match status" value="1"/>
</dbReference>
<gene>
    <name evidence="3" type="ordered locus">Deide_2p02160</name>
</gene>
<proteinExistence type="predicted"/>
<feature type="transmembrane region" description="Helical" evidence="1">
    <location>
        <begin position="79"/>
        <end position="101"/>
    </location>
</feature>
<dbReference type="PANTHER" id="PTHR46663:SF2">
    <property type="entry name" value="GGDEF DOMAIN-CONTAINING PROTEIN"/>
    <property type="match status" value="1"/>
</dbReference>
<geneLocation type="plasmid" evidence="4">
    <name>pDeide2</name>
</geneLocation>
<dbReference type="InterPro" id="IPR029787">
    <property type="entry name" value="Nucleotide_cyclase"/>
</dbReference>
<dbReference type="AlphaFoldDB" id="C1D3A0"/>
<dbReference type="PROSITE" id="PS50887">
    <property type="entry name" value="GGDEF"/>
    <property type="match status" value="1"/>
</dbReference>
<keyword evidence="1" id="KW-0472">Membrane</keyword>
<feature type="transmembrane region" description="Helical" evidence="1">
    <location>
        <begin position="113"/>
        <end position="131"/>
    </location>
</feature>
<keyword evidence="4" id="KW-1185">Reference proteome</keyword>
<dbReference type="EMBL" id="CP001116">
    <property type="protein sequence ID" value="ACO47889.1"/>
    <property type="molecule type" value="Genomic_DNA"/>
</dbReference>
<dbReference type="NCBIfam" id="TIGR00254">
    <property type="entry name" value="GGDEF"/>
    <property type="match status" value="1"/>
</dbReference>
<evidence type="ECO:0000256" key="1">
    <source>
        <dbReference type="SAM" id="Phobius"/>
    </source>
</evidence>
<keyword evidence="1" id="KW-1133">Transmembrane helix</keyword>
<dbReference type="SUPFAM" id="SSF55073">
    <property type="entry name" value="Nucleotide cyclase"/>
    <property type="match status" value="1"/>
</dbReference>
<evidence type="ECO:0000259" key="2">
    <source>
        <dbReference type="PROSITE" id="PS50887"/>
    </source>
</evidence>
<dbReference type="OrthoDB" id="9759607at2"/>
<keyword evidence="1" id="KW-0812">Transmembrane</keyword>
<feature type="domain" description="GGDEF" evidence="2">
    <location>
        <begin position="236"/>
        <end position="368"/>
    </location>
</feature>
<dbReference type="KEGG" id="ddr:Deide_2p02160"/>
<reference evidence="3 4" key="1">
    <citation type="journal article" date="2009" name="PLoS Genet.">
        <title>Alliance of proteomics and genomics to unravel the specificities of Sahara bacterium Deinococcus deserti.</title>
        <authorList>
            <person name="de Groot A."/>
            <person name="Dulermo R."/>
            <person name="Ortet P."/>
            <person name="Blanchard L."/>
            <person name="Guerin P."/>
            <person name="Fernandez B."/>
            <person name="Vacherie B."/>
            <person name="Dossat C."/>
            <person name="Jolivet E."/>
            <person name="Siguier P."/>
            <person name="Chandler M."/>
            <person name="Barakat M."/>
            <person name="Dedieu A."/>
            <person name="Barbe V."/>
            <person name="Heulin T."/>
            <person name="Sommer S."/>
            <person name="Achouak W."/>
            <person name="Armengaud J."/>
        </authorList>
    </citation>
    <scope>NUCLEOTIDE SEQUENCE [LARGE SCALE GENOMIC DNA]</scope>
    <source>
        <strain evidence="4">DSM 17065 / CIP 109153 / LMG 22923 / VCD115</strain>
        <plasmid evidence="4">pDeide2</plasmid>
    </source>
</reference>
<keyword evidence="3" id="KW-0614">Plasmid</keyword>